<evidence type="ECO:0000313" key="2">
    <source>
        <dbReference type="Proteomes" id="UP000050509"/>
    </source>
</evidence>
<keyword evidence="2" id="KW-1185">Reference proteome</keyword>
<reference evidence="1 2" key="1">
    <citation type="submission" date="2015-09" db="EMBL/GenBank/DDBJ databases">
        <title>Draft genome sequence of Kouleothrix aurantiaca JCM 19913.</title>
        <authorList>
            <person name="Hemp J."/>
        </authorList>
    </citation>
    <scope>NUCLEOTIDE SEQUENCE [LARGE SCALE GENOMIC DNA]</scope>
    <source>
        <strain evidence="1 2">COM-B</strain>
    </source>
</reference>
<dbReference type="AlphaFoldDB" id="A0A0P9DJC5"/>
<evidence type="ECO:0000313" key="1">
    <source>
        <dbReference type="EMBL" id="KPV49931.1"/>
    </source>
</evidence>
<sequence length="86" mass="9156">MLERATNDQRARQARARLAGALGAQLHAVELGARVSGEREQQIARARSRVEDAEARGGQGEQVAADALGVNGARRNKGAARKIRKG</sequence>
<dbReference type="Proteomes" id="UP000050509">
    <property type="component" value="Unassembled WGS sequence"/>
</dbReference>
<organism evidence="1 2">
    <name type="scientific">Kouleothrix aurantiaca</name>
    <dbReference type="NCBI Taxonomy" id="186479"/>
    <lineage>
        <taxon>Bacteria</taxon>
        <taxon>Bacillati</taxon>
        <taxon>Chloroflexota</taxon>
        <taxon>Chloroflexia</taxon>
        <taxon>Chloroflexales</taxon>
        <taxon>Roseiflexineae</taxon>
        <taxon>Roseiflexaceae</taxon>
        <taxon>Kouleothrix</taxon>
    </lineage>
</organism>
<proteinExistence type="predicted"/>
<protein>
    <submittedName>
        <fullName evidence="1">Uncharacterized protein</fullName>
    </submittedName>
</protein>
<feature type="non-terminal residue" evidence="1">
    <location>
        <position position="86"/>
    </location>
</feature>
<gene>
    <name evidence="1" type="ORF">SE17_29845</name>
</gene>
<accession>A0A0P9DJC5</accession>
<dbReference type="EMBL" id="LJCR01001670">
    <property type="protein sequence ID" value="KPV49931.1"/>
    <property type="molecule type" value="Genomic_DNA"/>
</dbReference>
<name>A0A0P9DJC5_9CHLR</name>
<comment type="caution">
    <text evidence="1">The sequence shown here is derived from an EMBL/GenBank/DDBJ whole genome shotgun (WGS) entry which is preliminary data.</text>
</comment>